<dbReference type="InterPro" id="IPR051685">
    <property type="entry name" value="Ycf3/AcsC/BcsC/TPR_MFPF"/>
</dbReference>
<dbReference type="InterPro" id="IPR011990">
    <property type="entry name" value="TPR-like_helical_dom_sf"/>
</dbReference>
<dbReference type="PANTHER" id="PTHR44943">
    <property type="entry name" value="CELLULOSE SYNTHASE OPERON PROTEIN C"/>
    <property type="match status" value="1"/>
</dbReference>
<proteinExistence type="predicted"/>
<dbReference type="OrthoDB" id="9766710at2"/>
<feature type="repeat" description="TPR" evidence="3">
    <location>
        <begin position="176"/>
        <end position="209"/>
    </location>
</feature>
<dbReference type="PROSITE" id="PS50005">
    <property type="entry name" value="TPR"/>
    <property type="match status" value="2"/>
</dbReference>
<evidence type="ECO:0000313" key="6">
    <source>
        <dbReference type="Proteomes" id="UP000095200"/>
    </source>
</evidence>
<dbReference type="Gene3D" id="1.25.40.10">
    <property type="entry name" value="Tetratricopeptide repeat domain"/>
    <property type="match status" value="3"/>
</dbReference>
<evidence type="ECO:0000313" key="5">
    <source>
        <dbReference type="EMBL" id="GAU08232.1"/>
    </source>
</evidence>
<organism evidence="5 6">
    <name type="scientific">Desulfoplanes formicivorans</name>
    <dbReference type="NCBI Taxonomy" id="1592317"/>
    <lineage>
        <taxon>Bacteria</taxon>
        <taxon>Pseudomonadati</taxon>
        <taxon>Thermodesulfobacteriota</taxon>
        <taxon>Desulfovibrionia</taxon>
        <taxon>Desulfovibrionales</taxon>
        <taxon>Desulfoplanaceae</taxon>
        <taxon>Desulfoplanes</taxon>
    </lineage>
</organism>
<evidence type="ECO:0000256" key="3">
    <source>
        <dbReference type="PROSITE-ProRule" id="PRU00339"/>
    </source>
</evidence>
<protein>
    <submittedName>
        <fullName evidence="5">Uncharacterized protein</fullName>
    </submittedName>
</protein>
<name>A0A194ADS8_9BACT</name>
<feature type="signal peptide" evidence="4">
    <location>
        <begin position="1"/>
        <end position="23"/>
    </location>
</feature>
<feature type="chain" id="PRO_5008262377" evidence="4">
    <location>
        <begin position="24"/>
        <end position="550"/>
    </location>
</feature>
<keyword evidence="6" id="KW-1185">Reference proteome</keyword>
<dbReference type="RefSeq" id="WP_069857709.1">
    <property type="nucleotide sequence ID" value="NZ_BDFE01000009.1"/>
</dbReference>
<dbReference type="InterPro" id="IPR019734">
    <property type="entry name" value="TPR_rpt"/>
</dbReference>
<comment type="caution">
    <text evidence="5">The sequence shown here is derived from an EMBL/GenBank/DDBJ whole genome shotgun (WGS) entry which is preliminary data.</text>
</comment>
<dbReference type="AlphaFoldDB" id="A0A194ADS8"/>
<gene>
    <name evidence="5" type="ORF">DPF_0935</name>
</gene>
<dbReference type="Pfam" id="PF13432">
    <property type="entry name" value="TPR_16"/>
    <property type="match status" value="2"/>
</dbReference>
<accession>A0A194ADS8</accession>
<dbReference type="SUPFAM" id="SSF48452">
    <property type="entry name" value="TPR-like"/>
    <property type="match status" value="3"/>
</dbReference>
<dbReference type="PROSITE" id="PS51257">
    <property type="entry name" value="PROKAR_LIPOPROTEIN"/>
    <property type="match status" value="1"/>
</dbReference>
<dbReference type="PANTHER" id="PTHR44943:SF8">
    <property type="entry name" value="TPR REPEAT-CONTAINING PROTEIN MJ0263"/>
    <property type="match status" value="1"/>
</dbReference>
<dbReference type="SMART" id="SM00028">
    <property type="entry name" value="TPR"/>
    <property type="match status" value="9"/>
</dbReference>
<sequence length="550" mass="62222">MTTIRLHTLLAVALLACALAGCASHISSKDPVNWNLSPSAQASFAYLKFQELKQQGKTQEAIQALDEALDTLPSPYLYLEKAEILWQAKEFGDAREALKDGIEHFPDTPDLYISLSKTYEAVRRWDDASITLQDYLRLHPDNWTMVQEVGALLIKQQQYARALDTLQTIPETARTAQTWYLMGKSASSIGMQDRAIEAFTTALAKDPGFFRAKAELGYLYERDKQYVEALRIYEDLATQGEPDSPLLLTMIRLHLKLNAPDKAFNLTRQLPGDMEFQVDAANLFLNQRFYSYAAGILEPLADEKELPSKGWFTLALLAYEGQDSLQKAQAYLAHIPENDPYFERALLFRSELLYGLGKIDKAMELANQGMQMFPQQPRFFLLKASLLKAKDQWQEAAALLEKGRTTWPENIDILFSLGVLWDDQGDKNKAMEYMEQIIAIDPDYPEALNYLGYSLAELGQHLDRALVLVNNALKADPDNGYYMDSLAWVLFKQNKLHKAWEAIGQAVKLVAEDPTIWGHYADIAEALGKQDQARKGRAQATKFQKPQSDD</sequence>
<dbReference type="Proteomes" id="UP000095200">
    <property type="component" value="Unassembled WGS sequence"/>
</dbReference>
<evidence type="ECO:0000256" key="2">
    <source>
        <dbReference type="ARBA" id="ARBA00022803"/>
    </source>
</evidence>
<evidence type="ECO:0000256" key="1">
    <source>
        <dbReference type="ARBA" id="ARBA00022737"/>
    </source>
</evidence>
<evidence type="ECO:0000256" key="4">
    <source>
        <dbReference type="SAM" id="SignalP"/>
    </source>
</evidence>
<reference evidence="6" key="1">
    <citation type="submission" date="2016-06" db="EMBL/GenBank/DDBJ databases">
        <title>Draft genome sequence of Desulfoplanes formicivorans strain Pf12B.</title>
        <authorList>
            <person name="Watanabe M."/>
            <person name="Kojima H."/>
            <person name="Fukui M."/>
        </authorList>
    </citation>
    <scope>NUCLEOTIDE SEQUENCE [LARGE SCALE GENOMIC DNA]</scope>
    <source>
        <strain evidence="6">Pf12B</strain>
    </source>
</reference>
<keyword evidence="4" id="KW-0732">Signal</keyword>
<keyword evidence="1" id="KW-0677">Repeat</keyword>
<dbReference type="Pfam" id="PF13429">
    <property type="entry name" value="TPR_15"/>
    <property type="match status" value="1"/>
</dbReference>
<feature type="repeat" description="TPR" evidence="3">
    <location>
        <begin position="411"/>
        <end position="444"/>
    </location>
</feature>
<keyword evidence="2 3" id="KW-0802">TPR repeat</keyword>
<dbReference type="STRING" id="1592317.DPF_0935"/>
<dbReference type="EMBL" id="BDFE01000009">
    <property type="protein sequence ID" value="GAU08232.1"/>
    <property type="molecule type" value="Genomic_DNA"/>
</dbReference>